<dbReference type="SUPFAM" id="SSF53748">
    <property type="entry name" value="Phosphoglycerate kinase"/>
    <property type="match status" value="1"/>
</dbReference>
<dbReference type="Gene3D" id="3.40.50.1260">
    <property type="entry name" value="Phosphoglycerate kinase, N-terminal domain"/>
    <property type="match status" value="2"/>
</dbReference>
<feature type="binding site" evidence="7 8">
    <location>
        <position position="213"/>
    </location>
    <ligand>
        <name>ATP</name>
        <dbReference type="ChEBI" id="CHEBI:30616"/>
    </ligand>
</feature>
<dbReference type="GO" id="GO:0005524">
    <property type="term" value="F:ATP binding"/>
    <property type="evidence" value="ECO:0007669"/>
    <property type="project" value="UniProtKB-KW"/>
</dbReference>
<gene>
    <name evidence="7 10" type="primary">pgk</name>
    <name evidence="10" type="ORF">COT12_01970</name>
</gene>
<dbReference type="InterPro" id="IPR001576">
    <property type="entry name" value="Phosphoglycerate_kinase"/>
</dbReference>
<evidence type="ECO:0000313" key="11">
    <source>
        <dbReference type="Proteomes" id="UP000229896"/>
    </source>
</evidence>
<sequence length="388" mass="42654">MNMKTIMNKNFAGKKVLLRVDFDIPLTTNDTCLAEPRRKRQTIISDDLRIRASLPTIEYLLKSGAAKIILLAHLGRPKGKFVPAYTLWPIANRLSELLKLKAKFSSPKDEYQISEKIVLLENTRFNPGEEKNDPKYAKKLARLGDSPHGEAGIFVNDAFATCHRAHASTEGITHFLPSYAGLQLEKEVNELSKLLNPARPFVCILGGAKVSEKIKVIENLAQKTDQFLLSGVMANTFLKALGKDVKDSAVADDVLDKAKKLYLELKGKIILPEDLIFGNFEGKQMLLDNSPKDIEKFGNIIMEAKTIFWNGNIGKSEIKPFDKGTRAIAKILARATKKGVITVVAGGDTTGFVDKIGLANKMSYISMAGGAALEFLAGKKLPGIKTLL</sequence>
<dbReference type="InterPro" id="IPR015824">
    <property type="entry name" value="Phosphoglycerate_kinase_N"/>
</dbReference>
<reference evidence="11" key="1">
    <citation type="submission" date="2017-09" db="EMBL/GenBank/DDBJ databases">
        <title>Depth-based differentiation of microbial function through sediment-hosted aquifers and enrichment of novel symbionts in the deep terrestrial subsurface.</title>
        <authorList>
            <person name="Probst A.J."/>
            <person name="Ladd B."/>
            <person name="Jarett J.K."/>
            <person name="Geller-Mcgrath D.E."/>
            <person name="Sieber C.M.K."/>
            <person name="Emerson J.B."/>
            <person name="Anantharaman K."/>
            <person name="Thomas B.C."/>
            <person name="Malmstrom R."/>
            <person name="Stieglmeier M."/>
            <person name="Klingl A."/>
            <person name="Woyke T."/>
            <person name="Ryan C.M."/>
            <person name="Banfield J.F."/>
        </authorList>
    </citation>
    <scope>NUCLEOTIDE SEQUENCE [LARGE SCALE GENOMIC DNA]</scope>
</reference>
<evidence type="ECO:0000256" key="3">
    <source>
        <dbReference type="ARBA" id="ARBA00022679"/>
    </source>
</evidence>
<evidence type="ECO:0000256" key="8">
    <source>
        <dbReference type="PIRSR" id="PIRSR000724-2"/>
    </source>
</evidence>
<comment type="similarity">
    <text evidence="7 9">Belongs to the phosphoglycerate kinase family.</text>
</comment>
<dbReference type="Pfam" id="PF00162">
    <property type="entry name" value="PGK"/>
    <property type="match status" value="1"/>
</dbReference>
<dbReference type="InterPro" id="IPR036043">
    <property type="entry name" value="Phosphoglycerate_kinase_sf"/>
</dbReference>
<evidence type="ECO:0000256" key="4">
    <source>
        <dbReference type="ARBA" id="ARBA00022741"/>
    </source>
</evidence>
<comment type="caution">
    <text evidence="7">Lacks conserved residue(s) required for the propagation of feature annotation.</text>
</comment>
<dbReference type="GO" id="GO:0005829">
    <property type="term" value="C:cytosol"/>
    <property type="evidence" value="ECO:0007669"/>
    <property type="project" value="TreeGrafter"/>
</dbReference>
<keyword evidence="4 7" id="KW-0547">Nucleotide-binding</keyword>
<organism evidence="10 11">
    <name type="scientific">Candidatus Berkelbacteria bacterium CG08_land_8_20_14_0_20_39_8</name>
    <dbReference type="NCBI Taxonomy" id="1974511"/>
    <lineage>
        <taxon>Bacteria</taxon>
        <taxon>Candidatus Berkelbacteria</taxon>
    </lineage>
</organism>
<dbReference type="PIRSF" id="PIRSF000724">
    <property type="entry name" value="Pgk"/>
    <property type="match status" value="1"/>
</dbReference>
<dbReference type="HAMAP" id="MF_00145">
    <property type="entry name" value="Phosphoglyc_kinase"/>
    <property type="match status" value="1"/>
</dbReference>
<evidence type="ECO:0000256" key="1">
    <source>
        <dbReference type="ARBA" id="ARBA00000642"/>
    </source>
</evidence>
<accession>A0A2M6YC37</accession>
<comment type="subcellular location">
    <subcellularLocation>
        <location evidence="7">Cytoplasm</location>
    </subcellularLocation>
</comment>
<proteinExistence type="inferred from homology"/>
<feature type="binding site" evidence="7 8">
    <location>
        <position position="317"/>
    </location>
    <ligand>
        <name>ATP</name>
        <dbReference type="ChEBI" id="CHEBI:30616"/>
    </ligand>
</feature>
<feature type="binding site" evidence="7 8">
    <location>
        <begin position="346"/>
        <end position="349"/>
    </location>
    <ligand>
        <name>ATP</name>
        <dbReference type="ChEBI" id="CHEBI:30616"/>
    </ligand>
</feature>
<keyword evidence="6 7" id="KW-0067">ATP-binding</keyword>
<dbReference type="EMBL" id="PEXI01000062">
    <property type="protein sequence ID" value="PIU24263.1"/>
    <property type="molecule type" value="Genomic_DNA"/>
</dbReference>
<evidence type="ECO:0000313" key="10">
    <source>
        <dbReference type="EMBL" id="PIU24263.1"/>
    </source>
</evidence>
<dbReference type="GO" id="GO:0006094">
    <property type="term" value="P:gluconeogenesis"/>
    <property type="evidence" value="ECO:0007669"/>
    <property type="project" value="TreeGrafter"/>
</dbReference>
<dbReference type="Proteomes" id="UP000229896">
    <property type="component" value="Unassembled WGS sequence"/>
</dbReference>
<comment type="catalytic activity">
    <reaction evidence="1 7 9">
        <text>(2R)-3-phosphoglycerate + ATP = (2R)-3-phospho-glyceroyl phosphate + ADP</text>
        <dbReference type="Rhea" id="RHEA:14801"/>
        <dbReference type="ChEBI" id="CHEBI:30616"/>
        <dbReference type="ChEBI" id="CHEBI:57604"/>
        <dbReference type="ChEBI" id="CHEBI:58272"/>
        <dbReference type="ChEBI" id="CHEBI:456216"/>
        <dbReference type="EC" id="2.7.2.3"/>
    </reaction>
</comment>
<feature type="binding site" evidence="7">
    <location>
        <position position="164"/>
    </location>
    <ligand>
        <name>substrate</name>
    </ligand>
</feature>
<keyword evidence="3 7" id="KW-0808">Transferase</keyword>
<feature type="binding site" evidence="7">
    <location>
        <position position="124"/>
    </location>
    <ligand>
        <name>substrate</name>
    </ligand>
</feature>
<dbReference type="EC" id="2.7.2.3" evidence="2 7"/>
<dbReference type="UniPathway" id="UPA00109">
    <property type="reaction ID" value="UER00185"/>
</dbReference>
<evidence type="ECO:0000256" key="7">
    <source>
        <dbReference type="HAMAP-Rule" id="MF_00145"/>
    </source>
</evidence>
<keyword evidence="5 7" id="KW-0418">Kinase</keyword>
<feature type="binding site" evidence="7">
    <location>
        <begin position="73"/>
        <end position="76"/>
    </location>
    <ligand>
        <name>substrate</name>
    </ligand>
</feature>
<dbReference type="AlphaFoldDB" id="A0A2M6YC37"/>
<evidence type="ECO:0000256" key="2">
    <source>
        <dbReference type="ARBA" id="ARBA00013061"/>
    </source>
</evidence>
<comment type="pathway">
    <text evidence="7">Carbohydrate degradation; glycolysis; pyruvate from D-glyceraldehyde 3-phosphate: step 2/5.</text>
</comment>
<dbReference type="GO" id="GO:0004618">
    <property type="term" value="F:phosphoglycerate kinase activity"/>
    <property type="evidence" value="ECO:0007669"/>
    <property type="project" value="UniProtKB-UniRule"/>
</dbReference>
<comment type="caution">
    <text evidence="10">The sequence shown here is derived from an EMBL/GenBank/DDBJ whole genome shotgun (WGS) entry which is preliminary data.</text>
</comment>
<protein>
    <recommendedName>
        <fullName evidence="2 7">Phosphoglycerate kinase</fullName>
        <ecNumber evidence="2 7">2.7.2.3</ecNumber>
    </recommendedName>
</protein>
<name>A0A2M6YC37_9BACT</name>
<dbReference type="PRINTS" id="PR00477">
    <property type="entry name" value="PHGLYCKINASE"/>
</dbReference>
<dbReference type="GO" id="GO:0006096">
    <property type="term" value="P:glycolytic process"/>
    <property type="evidence" value="ECO:0007669"/>
    <property type="project" value="UniProtKB-UniRule"/>
</dbReference>
<feature type="binding site" evidence="7">
    <location>
        <position position="49"/>
    </location>
    <ligand>
        <name>substrate</name>
    </ligand>
</feature>
<keyword evidence="7" id="KW-0324">Glycolysis</keyword>
<comment type="subunit">
    <text evidence="7">Monomer.</text>
</comment>
<dbReference type="GO" id="GO:0043531">
    <property type="term" value="F:ADP binding"/>
    <property type="evidence" value="ECO:0007669"/>
    <property type="project" value="TreeGrafter"/>
</dbReference>
<keyword evidence="7" id="KW-0963">Cytoplasm</keyword>
<dbReference type="PANTHER" id="PTHR11406:SF23">
    <property type="entry name" value="PHOSPHOGLYCERATE KINASE 1, CHLOROPLASTIC-RELATED"/>
    <property type="match status" value="1"/>
</dbReference>
<dbReference type="PANTHER" id="PTHR11406">
    <property type="entry name" value="PHOSPHOGLYCERATE KINASE"/>
    <property type="match status" value="1"/>
</dbReference>
<evidence type="ECO:0000256" key="9">
    <source>
        <dbReference type="RuleBase" id="RU000532"/>
    </source>
</evidence>
<evidence type="ECO:0000256" key="6">
    <source>
        <dbReference type="ARBA" id="ARBA00022840"/>
    </source>
</evidence>
<evidence type="ECO:0000256" key="5">
    <source>
        <dbReference type="ARBA" id="ARBA00022777"/>
    </source>
</evidence>